<dbReference type="Gene3D" id="3.90.25.10">
    <property type="entry name" value="UDP-galactose 4-epimerase, domain 1"/>
    <property type="match status" value="1"/>
</dbReference>
<keyword evidence="3" id="KW-1185">Reference proteome</keyword>
<feature type="domain" description="NmrA-like" evidence="1">
    <location>
        <begin position="6"/>
        <end position="294"/>
    </location>
</feature>
<reference evidence="2 3" key="1">
    <citation type="journal article" date="2020" name="BMC Genomics">
        <title>Correction to: Identification and distribution of gene clusters required for synthesis of sphingolipid metabolism inhibitors in diverse species of the filamentous fungus Fusarium.</title>
        <authorList>
            <person name="Kim H.S."/>
            <person name="Lohmar J.M."/>
            <person name="Busman M."/>
            <person name="Brown D.W."/>
            <person name="Naumann T.A."/>
            <person name="Divon H.H."/>
            <person name="Lysoe E."/>
            <person name="Uhlig S."/>
            <person name="Proctor R.H."/>
        </authorList>
    </citation>
    <scope>NUCLEOTIDE SEQUENCE [LARGE SCALE GENOMIC DNA]</scope>
    <source>
        <strain evidence="2 3">NRRL 25214</strain>
    </source>
</reference>
<dbReference type="Gene3D" id="3.40.50.720">
    <property type="entry name" value="NAD(P)-binding Rossmann-like Domain"/>
    <property type="match status" value="1"/>
</dbReference>
<proteinExistence type="predicted"/>
<evidence type="ECO:0000259" key="1">
    <source>
        <dbReference type="Pfam" id="PF05368"/>
    </source>
</evidence>
<sequence length="310" mass="34656">MASSEDIIAITCAAGHQCEYTVPLLYGKVSLRLVVNSDKSVEKLKAKYPKAEVIKANMLFPPDCARIVRGAAGLLVIGPSAAAGEKEMGLNMVNAAMDESEAPASRFQHFVYSSVLNTQIRKMYNHDDKRYVEEALILSTLNYTILQSGDFLEIALPAKQWLQMDKPYRTTHIGQDSRSSFVALKDLAEVTGKVFLEREPHYAALYPLVSISEITYGEGARQIGLLIGKEIEIRELAFNDGVDWLLENVFGRKENIPIKTLDTMAYLVLHYKKRGIRGNSNVLEWLLGRKPTDLADYVQSKKAEIEAELK</sequence>
<gene>
    <name evidence="2" type="ORF">FANTH_12125</name>
</gene>
<evidence type="ECO:0000313" key="2">
    <source>
        <dbReference type="EMBL" id="KAF5234467.1"/>
    </source>
</evidence>
<dbReference type="PANTHER" id="PTHR47129">
    <property type="entry name" value="QUINONE OXIDOREDUCTASE 2"/>
    <property type="match status" value="1"/>
</dbReference>
<organism evidence="2 3">
    <name type="scientific">Fusarium anthophilum</name>
    <dbReference type="NCBI Taxonomy" id="48485"/>
    <lineage>
        <taxon>Eukaryota</taxon>
        <taxon>Fungi</taxon>
        <taxon>Dikarya</taxon>
        <taxon>Ascomycota</taxon>
        <taxon>Pezizomycotina</taxon>
        <taxon>Sordariomycetes</taxon>
        <taxon>Hypocreomycetidae</taxon>
        <taxon>Hypocreales</taxon>
        <taxon>Nectriaceae</taxon>
        <taxon>Fusarium</taxon>
        <taxon>Fusarium fujikuroi species complex</taxon>
    </lineage>
</organism>
<evidence type="ECO:0000313" key="3">
    <source>
        <dbReference type="Proteomes" id="UP000573603"/>
    </source>
</evidence>
<dbReference type="AlphaFoldDB" id="A0A8H4YV15"/>
<dbReference type="PANTHER" id="PTHR47129:SF1">
    <property type="entry name" value="NMRA-LIKE DOMAIN-CONTAINING PROTEIN"/>
    <property type="match status" value="1"/>
</dbReference>
<dbReference type="Proteomes" id="UP000573603">
    <property type="component" value="Unassembled WGS sequence"/>
</dbReference>
<name>A0A8H4YV15_9HYPO</name>
<protein>
    <recommendedName>
        <fullName evidence="1">NmrA-like domain-containing protein</fullName>
    </recommendedName>
</protein>
<dbReference type="InterPro" id="IPR052718">
    <property type="entry name" value="NmrA-type_oxidoreductase"/>
</dbReference>
<accession>A0A8H4YV15</accession>
<dbReference type="InterPro" id="IPR008030">
    <property type="entry name" value="NmrA-like"/>
</dbReference>
<dbReference type="SUPFAM" id="SSF51735">
    <property type="entry name" value="NAD(P)-binding Rossmann-fold domains"/>
    <property type="match status" value="1"/>
</dbReference>
<dbReference type="EMBL" id="JABEVY010000382">
    <property type="protein sequence ID" value="KAF5234467.1"/>
    <property type="molecule type" value="Genomic_DNA"/>
</dbReference>
<dbReference type="InterPro" id="IPR036291">
    <property type="entry name" value="NAD(P)-bd_dom_sf"/>
</dbReference>
<comment type="caution">
    <text evidence="2">The sequence shown here is derived from an EMBL/GenBank/DDBJ whole genome shotgun (WGS) entry which is preliminary data.</text>
</comment>
<dbReference type="Pfam" id="PF05368">
    <property type="entry name" value="NmrA"/>
    <property type="match status" value="1"/>
</dbReference>